<feature type="transmembrane region" description="Helical" evidence="1">
    <location>
        <begin position="213"/>
        <end position="234"/>
    </location>
</feature>
<keyword evidence="1" id="KW-1133">Transmembrane helix</keyword>
<dbReference type="Proteomes" id="UP000244066">
    <property type="component" value="Unassembled WGS sequence"/>
</dbReference>
<feature type="transmembrane region" description="Helical" evidence="1">
    <location>
        <begin position="246"/>
        <end position="272"/>
    </location>
</feature>
<dbReference type="AlphaFoldDB" id="A0A2R7Y0E0"/>
<sequence length="353" mass="38820">MVFEVSKIIFGVLLVLFLKMGFYGVLISVMLAYATQAAFLSIQQSKLLTSSIDWRIAAQWIKSSWLPAYGMVPSTIMALDVFIVTALTGSTEPAAYWRAAQVIFGVVGYSTYLASALYPKLLSGGGRKDIEIILKLVLMFIVPMVVGASVLAKPLLGILRSEYTVASDILRVGVFATAISSLVSVLGGVISGIEEVDKEGKLSFHKLLKSKLFLLPSINIAASSMYLAFVFIFTKFSLSFYKGETYLIIPFYANVGLLVVQALMLTCLYILVKRVVKFTFPIKSLLKCLAASFPMVIAFYLCPPSGSFMTIVEILAGGCVYFSFLFLIDKESRELVVAGMRLVQNKFFRKNDS</sequence>
<name>A0A2R7Y0E0_9ARCH</name>
<accession>A0A2R7Y0E0</accession>
<organism evidence="2 3">
    <name type="scientific">Candidatus Terraquivivens tikiterensis</name>
    <dbReference type="NCBI Taxonomy" id="1980982"/>
    <lineage>
        <taxon>Archaea</taxon>
        <taxon>Nitrososphaerota</taxon>
        <taxon>Candidatus Wolframiiraptoraceae</taxon>
        <taxon>Candidatus Terraquivivens</taxon>
    </lineage>
</organism>
<keyword evidence="1" id="KW-0812">Transmembrane</keyword>
<feature type="transmembrane region" description="Helical" evidence="1">
    <location>
        <begin position="63"/>
        <end position="87"/>
    </location>
</feature>
<feature type="transmembrane region" description="Helical" evidence="1">
    <location>
        <begin position="307"/>
        <end position="328"/>
    </location>
</feature>
<protein>
    <recommendedName>
        <fullName evidence="4">Polysaccharide biosynthesis protein C-terminal domain-containing protein</fullName>
    </recommendedName>
</protein>
<dbReference type="EMBL" id="NDWU01000037">
    <property type="protein sequence ID" value="PUA30984.1"/>
    <property type="molecule type" value="Genomic_DNA"/>
</dbReference>
<feature type="transmembrane region" description="Helical" evidence="1">
    <location>
        <begin position="130"/>
        <end position="152"/>
    </location>
</feature>
<evidence type="ECO:0000313" key="3">
    <source>
        <dbReference type="Proteomes" id="UP000244066"/>
    </source>
</evidence>
<reference evidence="2 3" key="1">
    <citation type="submission" date="2017-04" db="EMBL/GenBank/DDBJ databases">
        <title>Draft Aigarchaeota genome from a New Zealand hot spring.</title>
        <authorList>
            <person name="Reysenbach A.-L."/>
            <person name="Donaho J.A."/>
            <person name="Gerhart J."/>
            <person name="Kelley J.F."/>
            <person name="Kouba K."/>
            <person name="Podar M."/>
            <person name="Stott M."/>
        </authorList>
    </citation>
    <scope>NUCLEOTIDE SEQUENCE [LARGE SCALE GENOMIC DNA]</scope>
    <source>
        <strain evidence="2">NZ13_MG1</strain>
    </source>
</reference>
<evidence type="ECO:0008006" key="4">
    <source>
        <dbReference type="Google" id="ProtNLM"/>
    </source>
</evidence>
<evidence type="ECO:0000313" key="2">
    <source>
        <dbReference type="EMBL" id="PUA30984.1"/>
    </source>
</evidence>
<comment type="caution">
    <text evidence="2">The sequence shown here is derived from an EMBL/GenBank/DDBJ whole genome shotgun (WGS) entry which is preliminary data.</text>
</comment>
<keyword evidence="1" id="KW-0472">Membrane</keyword>
<evidence type="ECO:0000256" key="1">
    <source>
        <dbReference type="SAM" id="Phobius"/>
    </source>
</evidence>
<gene>
    <name evidence="2" type="ORF">B9J98_08370</name>
</gene>
<feature type="transmembrane region" description="Helical" evidence="1">
    <location>
        <begin position="172"/>
        <end position="193"/>
    </location>
</feature>
<feature type="transmembrane region" description="Helical" evidence="1">
    <location>
        <begin position="20"/>
        <end position="42"/>
    </location>
</feature>
<feature type="transmembrane region" description="Helical" evidence="1">
    <location>
        <begin position="284"/>
        <end position="301"/>
    </location>
</feature>
<proteinExistence type="predicted"/>
<feature type="transmembrane region" description="Helical" evidence="1">
    <location>
        <begin position="99"/>
        <end position="118"/>
    </location>
</feature>